<keyword evidence="4" id="KW-1185">Reference proteome</keyword>
<sequence length="157" mass="17213">MQSGTEMRSRHVIAGVVLLLFGLWYGYQTSMLPARTLPHAPSPSFFPWVLTCALVGLAAVLLVQGLTAPSDQPASRPWDVLGYPATALGLFAVYVIALPWLGFLVASIPFFASLMWIGRERRPLWLVAASIGIPAILFGIFRHLFRIALPPAAIWGW</sequence>
<reference evidence="3 4" key="1">
    <citation type="journal article" date="2014" name="Nature">
        <title>An environmental bacterial taxon with a large and distinct metabolic repertoire.</title>
        <authorList>
            <person name="Wilson M.C."/>
            <person name="Mori T."/>
            <person name="Ruckert C."/>
            <person name="Uria A.R."/>
            <person name="Helf M.J."/>
            <person name="Takada K."/>
            <person name="Gernert C."/>
            <person name="Steffens U.A."/>
            <person name="Heycke N."/>
            <person name="Schmitt S."/>
            <person name="Rinke C."/>
            <person name="Helfrich E.J."/>
            <person name="Brachmann A.O."/>
            <person name="Gurgui C."/>
            <person name="Wakimoto T."/>
            <person name="Kracht M."/>
            <person name="Crusemann M."/>
            <person name="Hentschel U."/>
            <person name="Abe I."/>
            <person name="Matsunaga S."/>
            <person name="Kalinowski J."/>
            <person name="Takeyama H."/>
            <person name="Piel J."/>
        </authorList>
    </citation>
    <scope>NUCLEOTIDE SEQUENCE [LARGE SCALE GENOMIC DNA]</scope>
    <source>
        <strain evidence="4">TSY1</strain>
    </source>
</reference>
<feature type="transmembrane region" description="Helical" evidence="1">
    <location>
        <begin position="12"/>
        <end position="28"/>
    </location>
</feature>
<protein>
    <recommendedName>
        <fullName evidence="2">DUF1468 domain-containing protein</fullName>
    </recommendedName>
</protein>
<feature type="domain" description="DUF1468" evidence="2">
    <location>
        <begin position="13"/>
        <end position="150"/>
    </location>
</feature>
<organism evidence="3 4">
    <name type="scientific">Entotheonella factor</name>
    <dbReference type="NCBI Taxonomy" id="1429438"/>
    <lineage>
        <taxon>Bacteria</taxon>
        <taxon>Pseudomonadati</taxon>
        <taxon>Nitrospinota/Tectimicrobiota group</taxon>
        <taxon>Candidatus Tectimicrobiota</taxon>
        <taxon>Candidatus Entotheonellia</taxon>
        <taxon>Candidatus Entotheonellales</taxon>
        <taxon>Candidatus Entotheonellaceae</taxon>
        <taxon>Candidatus Entotheonella</taxon>
    </lineage>
</organism>
<dbReference type="HOGENOM" id="CLU_1804775_0_0_7"/>
<keyword evidence="1" id="KW-1133">Transmembrane helix</keyword>
<feature type="transmembrane region" description="Helical" evidence="1">
    <location>
        <begin position="124"/>
        <end position="145"/>
    </location>
</feature>
<feature type="transmembrane region" description="Helical" evidence="1">
    <location>
        <begin position="48"/>
        <end position="68"/>
    </location>
</feature>
<dbReference type="EMBL" id="AZHW01001470">
    <property type="protein sequence ID" value="ETW92474.1"/>
    <property type="molecule type" value="Genomic_DNA"/>
</dbReference>
<keyword evidence="1" id="KW-0812">Transmembrane</keyword>
<accession>W4L3K3</accession>
<evidence type="ECO:0000313" key="4">
    <source>
        <dbReference type="Proteomes" id="UP000019141"/>
    </source>
</evidence>
<evidence type="ECO:0000256" key="1">
    <source>
        <dbReference type="SAM" id="Phobius"/>
    </source>
</evidence>
<comment type="caution">
    <text evidence="3">The sequence shown here is derived from an EMBL/GenBank/DDBJ whole genome shotgun (WGS) entry which is preliminary data.</text>
</comment>
<dbReference type="Proteomes" id="UP000019141">
    <property type="component" value="Unassembled WGS sequence"/>
</dbReference>
<proteinExistence type="predicted"/>
<dbReference type="AlphaFoldDB" id="W4L3K3"/>
<evidence type="ECO:0000313" key="3">
    <source>
        <dbReference type="EMBL" id="ETW92474.1"/>
    </source>
</evidence>
<feature type="transmembrane region" description="Helical" evidence="1">
    <location>
        <begin position="80"/>
        <end position="112"/>
    </location>
</feature>
<gene>
    <name evidence="3" type="ORF">ETSY1_43460</name>
</gene>
<dbReference type="InterPro" id="IPR009936">
    <property type="entry name" value="DUF1468"/>
</dbReference>
<evidence type="ECO:0000259" key="2">
    <source>
        <dbReference type="Pfam" id="PF07331"/>
    </source>
</evidence>
<keyword evidence="1" id="KW-0472">Membrane</keyword>
<dbReference type="Pfam" id="PF07331">
    <property type="entry name" value="TctB"/>
    <property type="match status" value="1"/>
</dbReference>
<name>W4L3K3_ENTF1</name>